<dbReference type="CDD" id="cd00093">
    <property type="entry name" value="HTH_XRE"/>
    <property type="match status" value="1"/>
</dbReference>
<dbReference type="RefSeq" id="WP_173711019.1">
    <property type="nucleotide sequence ID" value="NZ_JABSWW010000001.1"/>
</dbReference>
<dbReference type="InterPro" id="IPR010982">
    <property type="entry name" value="Lambda_DNA-bd_dom_sf"/>
</dbReference>
<dbReference type="EMBL" id="JABSWW010000001">
    <property type="protein sequence ID" value="NRT88893.1"/>
    <property type="molecule type" value="Genomic_DNA"/>
</dbReference>
<evidence type="ECO:0000313" key="3">
    <source>
        <dbReference type="Proteomes" id="UP001193748"/>
    </source>
</evidence>
<comment type="caution">
    <text evidence="2">The sequence shown here is derived from an EMBL/GenBank/DDBJ whole genome shotgun (WGS) entry which is preliminary data.</text>
</comment>
<dbReference type="Pfam" id="PF13443">
    <property type="entry name" value="HTH_26"/>
    <property type="match status" value="1"/>
</dbReference>
<dbReference type="SUPFAM" id="SSF47413">
    <property type="entry name" value="lambda repressor-like DNA-binding domains"/>
    <property type="match status" value="1"/>
</dbReference>
<dbReference type="GO" id="GO:0003677">
    <property type="term" value="F:DNA binding"/>
    <property type="evidence" value="ECO:0007669"/>
    <property type="project" value="InterPro"/>
</dbReference>
<reference evidence="2" key="2">
    <citation type="journal article" date="2022" name="Nat. Biotechnol.">
        <title>Carbon-negative production of acetone and isopropanol by gas fermentation at industrial pilot scale.</title>
        <authorList>
            <person name="Liew F.E."/>
            <person name="Nogle R."/>
            <person name="Abdalla T."/>
            <person name="Rasor B.J."/>
            <person name="Canter C."/>
            <person name="Jensen R.O."/>
            <person name="Wang L."/>
            <person name="Strutz J."/>
            <person name="Chirania P."/>
            <person name="De Tissera S."/>
            <person name="Mueller A.P."/>
            <person name="Ruan Z."/>
            <person name="Gao A."/>
            <person name="Tran L."/>
            <person name="Engle N.L."/>
            <person name="Bromley J.C."/>
            <person name="Daniell J."/>
            <person name="Conrado R."/>
            <person name="Tschaplinski T.J."/>
            <person name="Giannone R.J."/>
            <person name="Hettich R.L."/>
            <person name="Karim A.S."/>
            <person name="Simpson S.D."/>
            <person name="Brown S.D."/>
            <person name="Leang C."/>
            <person name="Jewett M.C."/>
            <person name="Kopke M."/>
        </authorList>
    </citation>
    <scope>NUCLEOTIDE SEQUENCE</scope>
    <source>
        <strain evidence="2">DJ080</strain>
    </source>
</reference>
<organism evidence="2 3">
    <name type="scientific">Clostridium beijerinckii</name>
    <name type="common">Clostridium MP</name>
    <dbReference type="NCBI Taxonomy" id="1520"/>
    <lineage>
        <taxon>Bacteria</taxon>
        <taxon>Bacillati</taxon>
        <taxon>Bacillota</taxon>
        <taxon>Clostridia</taxon>
        <taxon>Eubacteriales</taxon>
        <taxon>Clostridiaceae</taxon>
        <taxon>Clostridium</taxon>
    </lineage>
</organism>
<evidence type="ECO:0000313" key="2">
    <source>
        <dbReference type="EMBL" id="NRT88893.1"/>
    </source>
</evidence>
<name>A0AAX0B2E2_CLOBE</name>
<gene>
    <name evidence="2" type="ORF">B0H41_002572</name>
</gene>
<feature type="domain" description="HTH cro/C1-type" evidence="1">
    <location>
        <begin position="10"/>
        <end position="51"/>
    </location>
</feature>
<sequence>MNQDTIRNDLKKYLEDNGIKNKFIAKQIGLSESMISYFLNGKKRLSSNSLNLIYNIIYN</sequence>
<reference evidence="2" key="1">
    <citation type="submission" date="2020-05" db="EMBL/GenBank/DDBJ databases">
        <authorList>
            <person name="Brown S."/>
            <person name="Huntemann M."/>
            <person name="Clum A."/>
            <person name="Spunde A."/>
            <person name="Palaniappan K."/>
            <person name="Ritter S."/>
            <person name="Mikhailova N."/>
            <person name="Chen I.-M."/>
            <person name="Stamatis D."/>
            <person name="Reddy T."/>
            <person name="O'Malley R."/>
            <person name="Daum C."/>
            <person name="Shapiro N."/>
            <person name="Ivanova N."/>
            <person name="Kyrpides N."/>
            <person name="Woyke T."/>
        </authorList>
    </citation>
    <scope>NUCLEOTIDE SEQUENCE</scope>
    <source>
        <strain evidence="2">DJ080</strain>
    </source>
</reference>
<evidence type="ECO:0000259" key="1">
    <source>
        <dbReference type="Pfam" id="PF13443"/>
    </source>
</evidence>
<dbReference type="Proteomes" id="UP001193748">
    <property type="component" value="Unassembled WGS sequence"/>
</dbReference>
<proteinExistence type="predicted"/>
<protein>
    <submittedName>
        <fullName evidence="2">Transcriptional regulator</fullName>
    </submittedName>
</protein>
<dbReference type="AlphaFoldDB" id="A0AAX0B2E2"/>
<accession>A0AAX0B2E2</accession>
<dbReference type="Gene3D" id="1.10.260.40">
    <property type="entry name" value="lambda repressor-like DNA-binding domains"/>
    <property type="match status" value="1"/>
</dbReference>
<dbReference type="InterPro" id="IPR001387">
    <property type="entry name" value="Cro/C1-type_HTH"/>
</dbReference>